<dbReference type="PANTHER" id="PTHR47689">
    <property type="entry name" value="TETRATRICOPEPTIDE REPEAT (TPR)-LIKE SUPERFAMILY PROTEIN"/>
    <property type="match status" value="1"/>
</dbReference>
<evidence type="ECO:0000313" key="3">
    <source>
        <dbReference type="Proteomes" id="UP001497392"/>
    </source>
</evidence>
<dbReference type="EMBL" id="CAXHTA020000007">
    <property type="protein sequence ID" value="CAL5222636.1"/>
    <property type="molecule type" value="Genomic_DNA"/>
</dbReference>
<feature type="region of interest" description="Disordered" evidence="1">
    <location>
        <begin position="275"/>
        <end position="301"/>
    </location>
</feature>
<organism evidence="2 3">
    <name type="scientific">Coccomyxa viridis</name>
    <dbReference type="NCBI Taxonomy" id="1274662"/>
    <lineage>
        <taxon>Eukaryota</taxon>
        <taxon>Viridiplantae</taxon>
        <taxon>Chlorophyta</taxon>
        <taxon>core chlorophytes</taxon>
        <taxon>Trebouxiophyceae</taxon>
        <taxon>Trebouxiophyceae incertae sedis</taxon>
        <taxon>Coccomyxaceae</taxon>
        <taxon>Coccomyxa</taxon>
    </lineage>
</organism>
<evidence type="ECO:0000313" key="2">
    <source>
        <dbReference type="EMBL" id="CAL5222636.1"/>
    </source>
</evidence>
<evidence type="ECO:0000256" key="1">
    <source>
        <dbReference type="SAM" id="MobiDB-lite"/>
    </source>
</evidence>
<keyword evidence="3" id="KW-1185">Reference proteome</keyword>
<dbReference type="InterPro" id="IPR019734">
    <property type="entry name" value="TPR_rpt"/>
</dbReference>
<comment type="caution">
    <text evidence="2">The sequence shown here is derived from an EMBL/GenBank/DDBJ whole genome shotgun (WGS) entry which is preliminary data.</text>
</comment>
<sequence length="420" mass="46871">MAQRHSWTGSHFGRASTVSLCEGRGRDKPAATSADELSPTSNDNVVKWRTYTNKAAELAKEEKYEDAERYLIAAFSEAIGAFGTEDPHTVAACQDLADLYRVMRKYDLAIPLYNKAVASLTKAYGLEDTRTMRAVHNLAAVVIPLMWGLAEACEEEGFLIEAENAYKGLSEMHDAFKDDPSIPVSNPLLFSDITLGFAQFLRRQGRLDKARELCDQVISDHRAKSHDGVCSGYWPAVQLLVDMEMEDGSKASLSSAVKCLQTFCEPLQDLLAEMTPEDPDDSESQSVWYRPQTWRGRSRQDDDSKVYRRAQRVLSLVAVLTKAWLYLAQVQSRLDQHAEAWATLSQALDAMQGPALAQALQTWDFERLTRLPKRFAEMKQDVQRQMAESYKAMCSPNGAAHGSKEQCAPMQKQLTAALAA</sequence>
<dbReference type="InterPro" id="IPR011990">
    <property type="entry name" value="TPR-like_helical_dom_sf"/>
</dbReference>
<name>A0ABP1FUD2_9CHLO</name>
<accession>A0ABP1FUD2</accession>
<dbReference type="PANTHER" id="PTHR47689:SF2">
    <property type="entry name" value="TETRATRICOPEPTIDE REPEAT (TPR)-LIKE SUPERFAMILY PROTEIN"/>
    <property type="match status" value="1"/>
</dbReference>
<dbReference type="Pfam" id="PF13424">
    <property type="entry name" value="TPR_12"/>
    <property type="match status" value="1"/>
</dbReference>
<dbReference type="Gene3D" id="1.25.40.10">
    <property type="entry name" value="Tetratricopeptide repeat domain"/>
    <property type="match status" value="2"/>
</dbReference>
<dbReference type="Proteomes" id="UP001497392">
    <property type="component" value="Unassembled WGS sequence"/>
</dbReference>
<proteinExistence type="predicted"/>
<dbReference type="SUPFAM" id="SSF48452">
    <property type="entry name" value="TPR-like"/>
    <property type="match status" value="1"/>
</dbReference>
<protein>
    <submittedName>
        <fullName evidence="2">G5031 protein</fullName>
    </submittedName>
</protein>
<gene>
    <name evidence="2" type="primary">g5031</name>
    <name evidence="2" type="ORF">VP750_LOCUS4295</name>
</gene>
<dbReference type="SMART" id="SM00028">
    <property type="entry name" value="TPR"/>
    <property type="match status" value="3"/>
</dbReference>
<reference evidence="2 3" key="1">
    <citation type="submission" date="2024-06" db="EMBL/GenBank/DDBJ databases">
        <authorList>
            <person name="Kraege A."/>
            <person name="Thomma B."/>
        </authorList>
    </citation>
    <scope>NUCLEOTIDE SEQUENCE [LARGE SCALE GENOMIC DNA]</scope>
</reference>